<accession>A0A200QGZ8</accession>
<name>A0A200QGZ8_MACCD</name>
<dbReference type="EMBL" id="MVGT01002051">
    <property type="protein sequence ID" value="OVA09759.1"/>
    <property type="molecule type" value="Genomic_DNA"/>
</dbReference>
<evidence type="ECO:0000313" key="1">
    <source>
        <dbReference type="EMBL" id="OVA09759.1"/>
    </source>
</evidence>
<dbReference type="Proteomes" id="UP000195402">
    <property type="component" value="Unassembled WGS sequence"/>
</dbReference>
<gene>
    <name evidence="1" type="ORF">BVC80_9101g304</name>
</gene>
<sequence>MGNKDQSSTSRVPIRALSFFLLLLTLLYAAFFRSNPLDLWTNQIMNWSTSGGGGGGGSSSSYNDTKSIIEEEGDPIGFLVRRLVRDITSKTVAPREASDYVPLLGLRQLGYTSSTNTPWNWRRRELHGIHMTIKKI</sequence>
<proteinExistence type="predicted"/>
<dbReference type="InParanoid" id="A0A200QGZ8"/>
<reference evidence="1 2" key="1">
    <citation type="journal article" date="2017" name="Mol. Plant">
        <title>The Genome of Medicinal Plant Macleaya cordata Provides New Insights into Benzylisoquinoline Alkaloids Metabolism.</title>
        <authorList>
            <person name="Liu X."/>
            <person name="Liu Y."/>
            <person name="Huang P."/>
            <person name="Ma Y."/>
            <person name="Qing Z."/>
            <person name="Tang Q."/>
            <person name="Cao H."/>
            <person name="Cheng P."/>
            <person name="Zheng Y."/>
            <person name="Yuan Z."/>
            <person name="Zhou Y."/>
            <person name="Liu J."/>
            <person name="Tang Z."/>
            <person name="Zhuo Y."/>
            <person name="Zhang Y."/>
            <person name="Yu L."/>
            <person name="Huang J."/>
            <person name="Yang P."/>
            <person name="Peng Q."/>
            <person name="Zhang J."/>
            <person name="Jiang W."/>
            <person name="Zhang Z."/>
            <person name="Lin K."/>
            <person name="Ro D.K."/>
            <person name="Chen X."/>
            <person name="Xiong X."/>
            <person name="Shang Y."/>
            <person name="Huang S."/>
            <person name="Zeng J."/>
        </authorList>
    </citation>
    <scope>NUCLEOTIDE SEQUENCE [LARGE SCALE GENOMIC DNA]</scope>
    <source>
        <strain evidence="2">cv. BLH2017</strain>
        <tissue evidence="1">Root</tissue>
    </source>
</reference>
<organism evidence="1 2">
    <name type="scientific">Macleaya cordata</name>
    <name type="common">Five-seeded plume-poppy</name>
    <name type="synonym">Bocconia cordata</name>
    <dbReference type="NCBI Taxonomy" id="56857"/>
    <lineage>
        <taxon>Eukaryota</taxon>
        <taxon>Viridiplantae</taxon>
        <taxon>Streptophyta</taxon>
        <taxon>Embryophyta</taxon>
        <taxon>Tracheophyta</taxon>
        <taxon>Spermatophyta</taxon>
        <taxon>Magnoliopsida</taxon>
        <taxon>Ranunculales</taxon>
        <taxon>Papaveraceae</taxon>
        <taxon>Papaveroideae</taxon>
        <taxon>Macleaya</taxon>
    </lineage>
</organism>
<dbReference type="AlphaFoldDB" id="A0A200QGZ8"/>
<protein>
    <submittedName>
        <fullName evidence="1">Uncharacterized protein</fullName>
    </submittedName>
</protein>
<keyword evidence="2" id="KW-1185">Reference proteome</keyword>
<evidence type="ECO:0000313" key="2">
    <source>
        <dbReference type="Proteomes" id="UP000195402"/>
    </source>
</evidence>
<comment type="caution">
    <text evidence="1">The sequence shown here is derived from an EMBL/GenBank/DDBJ whole genome shotgun (WGS) entry which is preliminary data.</text>
</comment>